<dbReference type="PANTHER" id="PTHR10000:SF8">
    <property type="entry name" value="HAD SUPERFAMILY HYDROLASE-LIKE, TYPE 3"/>
    <property type="match status" value="1"/>
</dbReference>
<dbReference type="Pfam" id="PF08282">
    <property type="entry name" value="Hydrolase_3"/>
    <property type="match status" value="1"/>
</dbReference>
<reference evidence="2" key="1">
    <citation type="journal article" date="2021" name="Science">
        <title>Hunting the eagle killer: A cyanobacterial neurotoxin causes vacuolar myelinopathy.</title>
        <authorList>
            <person name="Breinlinger S."/>
            <person name="Phillips T.J."/>
            <person name="Haram B.N."/>
            <person name="Mares J."/>
            <person name="Martinez Yerena J.A."/>
            <person name="Hrouzek P."/>
            <person name="Sobotka R."/>
            <person name="Henderson W.M."/>
            <person name="Schmieder P."/>
            <person name="Williams S.M."/>
            <person name="Lauderdale J.D."/>
            <person name="Wilde H.D."/>
            <person name="Gerrin W."/>
            <person name="Kust A."/>
            <person name="Washington J.W."/>
            <person name="Wagner C."/>
            <person name="Geier B."/>
            <person name="Liebeke M."/>
            <person name="Enke H."/>
            <person name="Niedermeyer T.H.J."/>
            <person name="Wilde S.B."/>
        </authorList>
    </citation>
    <scope>NUCLEOTIDE SEQUENCE [LARGE SCALE GENOMIC DNA]</scope>
    <source>
        <strain evidence="2">Thurmond2011</strain>
    </source>
</reference>
<dbReference type="GO" id="GO:0016791">
    <property type="term" value="F:phosphatase activity"/>
    <property type="evidence" value="ECO:0007669"/>
    <property type="project" value="UniProtKB-ARBA"/>
</dbReference>
<dbReference type="RefSeq" id="WP_208345969.1">
    <property type="nucleotide sequence ID" value="NZ_CAWQFN010000801.1"/>
</dbReference>
<protein>
    <submittedName>
        <fullName evidence="1">Cof-type HAD-IIB family hydrolase</fullName>
    </submittedName>
</protein>
<dbReference type="InterPro" id="IPR036412">
    <property type="entry name" value="HAD-like_sf"/>
</dbReference>
<dbReference type="InterPro" id="IPR023214">
    <property type="entry name" value="HAD_sf"/>
</dbReference>
<organism evidence="1 2">
    <name type="scientific">Aetokthonos hydrillicola Thurmond2011</name>
    <dbReference type="NCBI Taxonomy" id="2712845"/>
    <lineage>
        <taxon>Bacteria</taxon>
        <taxon>Bacillati</taxon>
        <taxon>Cyanobacteriota</taxon>
        <taxon>Cyanophyceae</taxon>
        <taxon>Nostocales</taxon>
        <taxon>Hapalosiphonaceae</taxon>
        <taxon>Aetokthonos</taxon>
    </lineage>
</organism>
<accession>A0AAP5I8S1</accession>
<keyword evidence="2" id="KW-1185">Reference proteome</keyword>
<sequence length="264" mass="29109">MNRLLPLSHVSSANSFSNVRLIATDMDGTLTTKGKFTPALLQALTDLALAGFKVLIVTGRSSGWVSGLVSYLSIAGAIAENGGLFYPSGSEIPVGLTLIPHLVIHRQKLAVAFQELQTQFPHLRESADNRFRITDWTFDVQGLSINEIQILGDLCQQMNWGFTYSNVQCHIKPLGQDKGVGLLKVLRESFPEYSPEQVLTVGDSPNDESLFDHNHFPLSIGVANVLDYVNQLKYQPAFITSAREGEGFCELSNYILKVSKRQNP</sequence>
<dbReference type="Gene3D" id="3.90.1070.10">
    <property type="match status" value="1"/>
</dbReference>
<dbReference type="GO" id="GO:0000287">
    <property type="term" value="F:magnesium ion binding"/>
    <property type="evidence" value="ECO:0007669"/>
    <property type="project" value="TreeGrafter"/>
</dbReference>
<dbReference type="GO" id="GO:0005829">
    <property type="term" value="C:cytosol"/>
    <property type="evidence" value="ECO:0007669"/>
    <property type="project" value="TreeGrafter"/>
</dbReference>
<evidence type="ECO:0000313" key="2">
    <source>
        <dbReference type="Proteomes" id="UP000667802"/>
    </source>
</evidence>
<keyword evidence="1" id="KW-0378">Hydrolase</keyword>
<gene>
    <name evidence="1" type="ORF">G7B40_021390</name>
</gene>
<dbReference type="NCBIfam" id="TIGR01484">
    <property type="entry name" value="HAD-SF-IIB"/>
    <property type="match status" value="1"/>
</dbReference>
<dbReference type="EMBL" id="JAALHA020000011">
    <property type="protein sequence ID" value="MDR9897098.1"/>
    <property type="molecule type" value="Genomic_DNA"/>
</dbReference>
<name>A0AAP5I8S1_9CYAN</name>
<dbReference type="AlphaFoldDB" id="A0AAP5I8S1"/>
<proteinExistence type="predicted"/>
<dbReference type="PANTHER" id="PTHR10000">
    <property type="entry name" value="PHOSPHOSERINE PHOSPHATASE"/>
    <property type="match status" value="1"/>
</dbReference>
<evidence type="ECO:0000313" key="1">
    <source>
        <dbReference type="EMBL" id="MDR9897098.1"/>
    </source>
</evidence>
<dbReference type="Gene3D" id="3.40.50.1000">
    <property type="entry name" value="HAD superfamily/HAD-like"/>
    <property type="match status" value="1"/>
</dbReference>
<dbReference type="InterPro" id="IPR006379">
    <property type="entry name" value="HAD-SF_hydro_IIB"/>
</dbReference>
<comment type="caution">
    <text evidence="1">The sequence shown here is derived from an EMBL/GenBank/DDBJ whole genome shotgun (WGS) entry which is preliminary data.</text>
</comment>
<dbReference type="SUPFAM" id="SSF56784">
    <property type="entry name" value="HAD-like"/>
    <property type="match status" value="1"/>
</dbReference>
<dbReference type="Proteomes" id="UP000667802">
    <property type="component" value="Unassembled WGS sequence"/>
</dbReference>